<dbReference type="PANTHER" id="PTHR44936:SF10">
    <property type="entry name" value="SENSOR PROTEIN RSTB"/>
    <property type="match status" value="1"/>
</dbReference>
<evidence type="ECO:0000256" key="8">
    <source>
        <dbReference type="ARBA" id="ARBA00022777"/>
    </source>
</evidence>
<evidence type="ECO:0000313" key="12">
    <source>
        <dbReference type="EMBL" id="RCW67509.1"/>
    </source>
</evidence>
<keyword evidence="13" id="KW-1185">Reference proteome</keyword>
<dbReference type="InterPro" id="IPR036890">
    <property type="entry name" value="HATPase_C_sf"/>
</dbReference>
<dbReference type="EMBL" id="QPJK01000009">
    <property type="protein sequence ID" value="RCW67509.1"/>
    <property type="molecule type" value="Genomic_DNA"/>
</dbReference>
<gene>
    <name evidence="12" type="ORF">DES41_109232</name>
</gene>
<dbReference type="OrthoDB" id="9804645at2"/>
<protein>
    <recommendedName>
        <fullName evidence="3">histidine kinase</fullName>
        <ecNumber evidence="3">2.7.13.3</ecNumber>
    </recommendedName>
</protein>
<evidence type="ECO:0000256" key="4">
    <source>
        <dbReference type="ARBA" id="ARBA00022475"/>
    </source>
</evidence>
<comment type="subcellular location">
    <subcellularLocation>
        <location evidence="2">Cell membrane</location>
        <topology evidence="2">Multi-pass membrane protein</topology>
    </subcellularLocation>
</comment>
<evidence type="ECO:0000256" key="6">
    <source>
        <dbReference type="ARBA" id="ARBA00022679"/>
    </source>
</evidence>
<feature type="domain" description="Histidine kinase" evidence="10">
    <location>
        <begin position="235"/>
        <end position="446"/>
    </location>
</feature>
<dbReference type="SUPFAM" id="SSF47384">
    <property type="entry name" value="Homodimeric domain of signal transducing histidine kinase"/>
    <property type="match status" value="1"/>
</dbReference>
<dbReference type="Proteomes" id="UP000252884">
    <property type="component" value="Unassembled WGS sequence"/>
</dbReference>
<dbReference type="InterPro" id="IPR003594">
    <property type="entry name" value="HATPase_dom"/>
</dbReference>
<organism evidence="12 13">
    <name type="scientific">Pseudorhodoferax soli</name>
    <dbReference type="NCBI Taxonomy" id="545864"/>
    <lineage>
        <taxon>Bacteria</taxon>
        <taxon>Pseudomonadati</taxon>
        <taxon>Pseudomonadota</taxon>
        <taxon>Betaproteobacteria</taxon>
        <taxon>Burkholderiales</taxon>
        <taxon>Comamonadaceae</taxon>
    </lineage>
</organism>
<dbReference type="Pfam" id="PF00512">
    <property type="entry name" value="HisKA"/>
    <property type="match status" value="1"/>
</dbReference>
<keyword evidence="5" id="KW-0597">Phosphoprotein</keyword>
<dbReference type="Pfam" id="PF00672">
    <property type="entry name" value="HAMP"/>
    <property type="match status" value="1"/>
</dbReference>
<evidence type="ECO:0000256" key="2">
    <source>
        <dbReference type="ARBA" id="ARBA00004651"/>
    </source>
</evidence>
<dbReference type="SUPFAM" id="SSF158472">
    <property type="entry name" value="HAMP domain-like"/>
    <property type="match status" value="1"/>
</dbReference>
<dbReference type="GO" id="GO:0005886">
    <property type="term" value="C:plasma membrane"/>
    <property type="evidence" value="ECO:0007669"/>
    <property type="project" value="UniProtKB-SubCell"/>
</dbReference>
<comment type="catalytic activity">
    <reaction evidence="1">
        <text>ATP + protein L-histidine = ADP + protein N-phospho-L-histidine.</text>
        <dbReference type="EC" id="2.7.13.3"/>
    </reaction>
</comment>
<keyword evidence="4" id="KW-1003">Cell membrane</keyword>
<evidence type="ECO:0000256" key="5">
    <source>
        <dbReference type="ARBA" id="ARBA00022553"/>
    </source>
</evidence>
<evidence type="ECO:0000259" key="10">
    <source>
        <dbReference type="PROSITE" id="PS50109"/>
    </source>
</evidence>
<dbReference type="InterPro" id="IPR036097">
    <property type="entry name" value="HisK_dim/P_sf"/>
</dbReference>
<evidence type="ECO:0000256" key="1">
    <source>
        <dbReference type="ARBA" id="ARBA00000085"/>
    </source>
</evidence>
<feature type="domain" description="HAMP" evidence="11">
    <location>
        <begin position="172"/>
        <end position="227"/>
    </location>
</feature>
<dbReference type="PROSITE" id="PS50885">
    <property type="entry name" value="HAMP"/>
    <property type="match status" value="1"/>
</dbReference>
<dbReference type="InterPro" id="IPR005467">
    <property type="entry name" value="His_kinase_dom"/>
</dbReference>
<dbReference type="EC" id="2.7.13.3" evidence="3"/>
<dbReference type="SUPFAM" id="SSF55874">
    <property type="entry name" value="ATPase domain of HSP90 chaperone/DNA topoisomerase II/histidine kinase"/>
    <property type="match status" value="1"/>
</dbReference>
<dbReference type="PRINTS" id="PR00344">
    <property type="entry name" value="BCTRLSENSOR"/>
</dbReference>
<dbReference type="CDD" id="cd00082">
    <property type="entry name" value="HisKA"/>
    <property type="match status" value="1"/>
</dbReference>
<keyword evidence="6" id="KW-0808">Transferase</keyword>
<dbReference type="PROSITE" id="PS50109">
    <property type="entry name" value="HIS_KIN"/>
    <property type="match status" value="1"/>
</dbReference>
<dbReference type="InterPro" id="IPR003661">
    <property type="entry name" value="HisK_dim/P_dom"/>
</dbReference>
<keyword evidence="4" id="KW-0472">Membrane</keyword>
<dbReference type="CDD" id="cd06225">
    <property type="entry name" value="HAMP"/>
    <property type="match status" value="1"/>
</dbReference>
<proteinExistence type="predicted"/>
<dbReference type="AlphaFoldDB" id="A0A368XIT7"/>
<keyword evidence="7" id="KW-0547">Nucleotide-binding</keyword>
<dbReference type="PANTHER" id="PTHR44936">
    <property type="entry name" value="SENSOR PROTEIN CREC"/>
    <property type="match status" value="1"/>
</dbReference>
<dbReference type="SMART" id="SM00387">
    <property type="entry name" value="HATPase_c"/>
    <property type="match status" value="1"/>
</dbReference>
<dbReference type="InterPro" id="IPR041124">
    <property type="entry name" value="AbfS_sensor"/>
</dbReference>
<dbReference type="RefSeq" id="WP_114471008.1">
    <property type="nucleotide sequence ID" value="NZ_QPJK01000009.1"/>
</dbReference>
<dbReference type="CDD" id="cd00075">
    <property type="entry name" value="HATPase"/>
    <property type="match status" value="1"/>
</dbReference>
<accession>A0A368XIT7</accession>
<dbReference type="SMART" id="SM00388">
    <property type="entry name" value="HisKA"/>
    <property type="match status" value="1"/>
</dbReference>
<dbReference type="InterPro" id="IPR050980">
    <property type="entry name" value="2C_sensor_his_kinase"/>
</dbReference>
<dbReference type="InterPro" id="IPR004358">
    <property type="entry name" value="Sig_transdc_His_kin-like_C"/>
</dbReference>
<dbReference type="Pfam" id="PF18225">
    <property type="entry name" value="AbfS_sensor"/>
    <property type="match status" value="1"/>
</dbReference>
<name>A0A368XIT7_9BURK</name>
<keyword evidence="9" id="KW-0067">ATP-binding</keyword>
<dbReference type="GO" id="GO:0005524">
    <property type="term" value="F:ATP binding"/>
    <property type="evidence" value="ECO:0007669"/>
    <property type="project" value="UniProtKB-KW"/>
</dbReference>
<evidence type="ECO:0000256" key="3">
    <source>
        <dbReference type="ARBA" id="ARBA00012438"/>
    </source>
</evidence>
<keyword evidence="8 12" id="KW-0418">Kinase</keyword>
<evidence type="ECO:0000259" key="11">
    <source>
        <dbReference type="PROSITE" id="PS50885"/>
    </source>
</evidence>
<dbReference type="Pfam" id="PF02518">
    <property type="entry name" value="HATPase_c"/>
    <property type="match status" value="1"/>
</dbReference>
<dbReference type="InterPro" id="IPR003660">
    <property type="entry name" value="HAMP_dom"/>
</dbReference>
<reference evidence="12 13" key="1">
    <citation type="submission" date="2018-07" db="EMBL/GenBank/DDBJ databases">
        <title>Genomic Encyclopedia of Type Strains, Phase IV (KMG-IV): sequencing the most valuable type-strain genomes for metagenomic binning, comparative biology and taxonomic classification.</title>
        <authorList>
            <person name="Goeker M."/>
        </authorList>
    </citation>
    <scope>NUCLEOTIDE SEQUENCE [LARGE SCALE GENOMIC DNA]</scope>
    <source>
        <strain evidence="12 13">DSM 21634</strain>
    </source>
</reference>
<comment type="caution">
    <text evidence="12">The sequence shown here is derived from an EMBL/GenBank/DDBJ whole genome shotgun (WGS) entry which is preliminary data.</text>
</comment>
<sequence>MLILLIGIGLTLAVTSARLHALDGVSSAQLTQAARHAARAGDAALRQWVRRTEAGHPTLRVFLVDRQGRELLRRSLPVRLQDWVKLNLAQTVALWEGAPAGAGPAVHRAHVPVPDSWWNVPAIESADGGVHFALFLPFDASAYEVLGVPHVLVLLFLCAVCVSGLACWVVARHIIRPVLGVQQGLRSLARGELGARMGPALAARTDELGALAADFDATAQRLQELVSAQEMLLRDVSHELRTPLTRLRLALELARRGGQNMPAQLDRIERECGRLDTLTGQVLRLSRLREPRALAAAPLDLAALVGETVADLAYEAEAAGKAVAWQAPHAPVRVHGAAAELASMLENVLRNALRFTPRGGRVDVALALHPGRVGLSVRDRGPGIAPEHLDQVFAPFFQSDPARSSGHQGAGLGLAIAQRVAQRHAGEIRLANRAGGGLRVEITLPC</sequence>
<dbReference type="Gene3D" id="6.10.340.10">
    <property type="match status" value="1"/>
</dbReference>
<evidence type="ECO:0000256" key="9">
    <source>
        <dbReference type="ARBA" id="ARBA00022840"/>
    </source>
</evidence>
<dbReference type="SMART" id="SM00304">
    <property type="entry name" value="HAMP"/>
    <property type="match status" value="1"/>
</dbReference>
<dbReference type="Gene3D" id="1.10.287.130">
    <property type="match status" value="1"/>
</dbReference>
<evidence type="ECO:0000256" key="7">
    <source>
        <dbReference type="ARBA" id="ARBA00022741"/>
    </source>
</evidence>
<dbReference type="Gene3D" id="3.30.565.10">
    <property type="entry name" value="Histidine kinase-like ATPase, C-terminal domain"/>
    <property type="match status" value="1"/>
</dbReference>
<evidence type="ECO:0000313" key="13">
    <source>
        <dbReference type="Proteomes" id="UP000252884"/>
    </source>
</evidence>
<dbReference type="GO" id="GO:0000155">
    <property type="term" value="F:phosphorelay sensor kinase activity"/>
    <property type="evidence" value="ECO:0007669"/>
    <property type="project" value="InterPro"/>
</dbReference>